<evidence type="ECO:0000259" key="3">
    <source>
        <dbReference type="Pfam" id="PF15649"/>
    </source>
</evidence>
<gene>
    <name evidence="4" type="ORF">AM2010_1893</name>
</gene>
<organism evidence="4 5">
    <name type="scientific">Pelagerythrobacter marensis</name>
    <dbReference type="NCBI Taxonomy" id="543877"/>
    <lineage>
        <taxon>Bacteria</taxon>
        <taxon>Pseudomonadati</taxon>
        <taxon>Pseudomonadota</taxon>
        <taxon>Alphaproteobacteria</taxon>
        <taxon>Sphingomonadales</taxon>
        <taxon>Erythrobacteraceae</taxon>
        <taxon>Pelagerythrobacter</taxon>
    </lineage>
</organism>
<dbReference type="AlphaFoldDB" id="A0A0G3X8R4"/>
<evidence type="ECO:0000313" key="5">
    <source>
        <dbReference type="Proteomes" id="UP000037643"/>
    </source>
</evidence>
<keyword evidence="2" id="KW-1133">Transmembrane helix</keyword>
<keyword evidence="5" id="KW-1185">Reference proteome</keyword>
<keyword evidence="2" id="KW-0472">Membrane</keyword>
<dbReference type="PATRIC" id="fig|543877.4.peg.1921"/>
<accession>A0A0G3X8R4</accession>
<evidence type="ECO:0000256" key="2">
    <source>
        <dbReference type="SAM" id="Phobius"/>
    </source>
</evidence>
<dbReference type="InterPro" id="IPR028903">
    <property type="entry name" value="Tox-REase-7_dom"/>
</dbReference>
<evidence type="ECO:0000313" key="4">
    <source>
        <dbReference type="EMBL" id="AKM07955.1"/>
    </source>
</evidence>
<keyword evidence="2" id="KW-0812">Transmembrane</keyword>
<dbReference type="Proteomes" id="UP000037643">
    <property type="component" value="Chromosome"/>
</dbReference>
<dbReference type="Pfam" id="PF15649">
    <property type="entry name" value="Tox-REase-7"/>
    <property type="match status" value="1"/>
</dbReference>
<reference evidence="4 5" key="1">
    <citation type="submission" date="2015-06" db="EMBL/GenBank/DDBJ databases">
        <authorList>
            <person name="Kim K.M."/>
        </authorList>
    </citation>
    <scope>NUCLEOTIDE SEQUENCE [LARGE SCALE GENOMIC DNA]</scope>
    <source>
        <strain evidence="4 5">KCTC 22370</strain>
    </source>
</reference>
<protein>
    <recommendedName>
        <fullName evidence="3">Tox-REase-7 domain-containing protein</fullName>
    </recommendedName>
</protein>
<dbReference type="EMBL" id="CP011805">
    <property type="protein sequence ID" value="AKM07955.1"/>
    <property type="molecule type" value="Genomic_DNA"/>
</dbReference>
<dbReference type="KEGG" id="amx:AM2010_1893"/>
<dbReference type="RefSeq" id="WP_047806865.1">
    <property type="nucleotide sequence ID" value="NZ_CP011805.1"/>
</dbReference>
<proteinExistence type="predicted"/>
<feature type="region of interest" description="Disordered" evidence="1">
    <location>
        <begin position="122"/>
        <end position="144"/>
    </location>
</feature>
<name>A0A0G3X8R4_9SPHN</name>
<evidence type="ECO:0000256" key="1">
    <source>
        <dbReference type="SAM" id="MobiDB-lite"/>
    </source>
</evidence>
<sequence>MGEIGTDGSDNVDFATAIARRDDTGNGSFRGGATTGQTHADFDLNHRTLAATSQVNGSGYVARGGESLQQVAAAVWGDASLWYKLAEANSLGAGAILGAGQSLRIPAGVQVNTHNADTVRPYDPSAALGDISPTTPQPKKQKGDDCGVVGAVLLTVVAVAVTTIATVGAAAAISGKAFGTVLGAMTGGATASGVGAGAWMAGGAIGGAAGSIASQGVGVATGLQDRFNWKGVGLAALSGGIGGGLGPNFGAGWQGAAVRGAVGNALTQGVGVATGLQSKFDFAGVAAAGVGAATGRAIAGRVGTGFGASLATHTAGGIADAATRSALNGESFGRNLTTAIPDIVGQAVGGTIGKALLPRPGNAPPVEVRLASAADAPAGSVPNGPYRLENGADYTPEEMRGFAQEWRRLRGDERYQETEAAYWASYWDRQAQAVLAGRGGMQVAATDPGRLDDIATTTIDIGTLAIAGLRDGLAWLSDASLAEIAEFRTDYAVSSASYKEAYSYDPLVYGRDIGVGFLTSAASALASVPGMLAHPIDRGLAPIARGLDSVFLDNRSAMQVVSDTRMALGRASSTQIALGTGDVAFGVASIATPARGAALARAGSYRSPWIDAFEVRAASMAEVRSLGIAGERAVGDIGQKVRLNVPGTDRYRVVDGFDDLLNTISEVKNVKSLSYTQQLRDNVTIARSQGARFDLYLRSNTRVTGPLEAAFQRGEIVPRYIPGT</sequence>
<feature type="transmembrane region" description="Helical" evidence="2">
    <location>
        <begin position="148"/>
        <end position="173"/>
    </location>
</feature>
<dbReference type="STRING" id="543877.AM2010_1893"/>
<feature type="domain" description="Tox-REase-7" evidence="3">
    <location>
        <begin position="631"/>
        <end position="707"/>
    </location>
</feature>